<dbReference type="InterPro" id="IPR010095">
    <property type="entry name" value="Cas12f1-like_TNB"/>
</dbReference>
<evidence type="ECO:0000313" key="4">
    <source>
        <dbReference type="EMBL" id="TDD29299.1"/>
    </source>
</evidence>
<feature type="region of interest" description="Disordered" evidence="2">
    <location>
        <begin position="92"/>
        <end position="113"/>
    </location>
</feature>
<dbReference type="OrthoDB" id="3827804at2"/>
<gene>
    <name evidence="4" type="ORF">E1218_04490</name>
</gene>
<dbReference type="RefSeq" id="WP_132316539.1">
    <property type="nucleotide sequence ID" value="NZ_SMKR01000012.1"/>
</dbReference>
<evidence type="ECO:0000256" key="1">
    <source>
        <dbReference type="ARBA" id="ARBA00023125"/>
    </source>
</evidence>
<dbReference type="AlphaFoldDB" id="A0A4R4XFH5"/>
<evidence type="ECO:0000256" key="2">
    <source>
        <dbReference type="SAM" id="MobiDB-lite"/>
    </source>
</evidence>
<proteinExistence type="predicted"/>
<keyword evidence="1" id="KW-0238">DNA-binding</keyword>
<dbReference type="GO" id="GO:0003677">
    <property type="term" value="F:DNA binding"/>
    <property type="evidence" value="ECO:0007669"/>
    <property type="project" value="UniProtKB-KW"/>
</dbReference>
<protein>
    <recommendedName>
        <fullName evidence="3">Cas12f1-like TNB domain-containing protein</fullName>
    </recommendedName>
</protein>
<organism evidence="4 5">
    <name type="scientific">Kribbella turkmenica</name>
    <dbReference type="NCBI Taxonomy" id="2530375"/>
    <lineage>
        <taxon>Bacteria</taxon>
        <taxon>Bacillati</taxon>
        <taxon>Actinomycetota</taxon>
        <taxon>Actinomycetes</taxon>
        <taxon>Propionibacteriales</taxon>
        <taxon>Kribbellaceae</taxon>
        <taxon>Kribbella</taxon>
    </lineage>
</organism>
<comment type="caution">
    <text evidence="4">The sequence shown here is derived from an EMBL/GenBank/DDBJ whole genome shotgun (WGS) entry which is preliminary data.</text>
</comment>
<evidence type="ECO:0000313" key="5">
    <source>
        <dbReference type="Proteomes" id="UP000295172"/>
    </source>
</evidence>
<keyword evidence="5" id="KW-1185">Reference proteome</keyword>
<reference evidence="4 5" key="1">
    <citation type="submission" date="2019-02" db="EMBL/GenBank/DDBJ databases">
        <title>Draft genome sequences of novel Actinobacteria.</title>
        <authorList>
            <person name="Sahin N."/>
            <person name="Ay H."/>
            <person name="Saygin H."/>
        </authorList>
    </citation>
    <scope>NUCLEOTIDE SEQUENCE [LARGE SCALE GENOMIC DNA]</scope>
    <source>
        <strain evidence="4 5">16K104</strain>
    </source>
</reference>
<name>A0A4R4XFH5_9ACTN</name>
<evidence type="ECO:0000259" key="3">
    <source>
        <dbReference type="Pfam" id="PF07282"/>
    </source>
</evidence>
<dbReference type="Pfam" id="PF07282">
    <property type="entry name" value="Cas12f1-like_TNB"/>
    <property type="match status" value="1"/>
</dbReference>
<accession>A0A4R4XFH5</accession>
<dbReference type="EMBL" id="SMKR01000012">
    <property type="protein sequence ID" value="TDD29299.1"/>
    <property type="molecule type" value="Genomic_DNA"/>
</dbReference>
<feature type="domain" description="Cas12f1-like TNB" evidence="3">
    <location>
        <begin position="42"/>
        <end position="80"/>
    </location>
</feature>
<sequence>MLKLKASAYPTRRAIVATVARAGFGEQVGQRPAGGGRPLHPSTRLCSVWGAGQQEVTRHRRWRCDCGTVHDRDENAARNILAAGQAATACGDGVGPDASPAVVGEAGTRRSAG</sequence>
<dbReference type="Proteomes" id="UP000295172">
    <property type="component" value="Unassembled WGS sequence"/>
</dbReference>